<gene>
    <name evidence="3" type="ORF">H4W29_005717</name>
</gene>
<evidence type="ECO:0008006" key="5">
    <source>
        <dbReference type="Google" id="ProtNLM"/>
    </source>
</evidence>
<evidence type="ECO:0000313" key="4">
    <source>
        <dbReference type="Proteomes" id="UP000620262"/>
    </source>
</evidence>
<keyword evidence="4" id="KW-1185">Reference proteome</keyword>
<keyword evidence="2" id="KW-0732">Signal</keyword>
<name>A0ABR9IZ18_RHIVS</name>
<reference evidence="3 4" key="1">
    <citation type="submission" date="2020-10" db="EMBL/GenBank/DDBJ databases">
        <title>Sequencing the genomes of 1000 actinobacteria strains.</title>
        <authorList>
            <person name="Klenk H.-P."/>
        </authorList>
    </citation>
    <scope>NUCLEOTIDE SEQUENCE [LARGE SCALE GENOMIC DNA]</scope>
    <source>
        <strain evidence="3 4">DSM 7307</strain>
    </source>
</reference>
<organism evidence="3 4">
    <name type="scientific">Rhizobium viscosum</name>
    <name type="common">Arthrobacter viscosus</name>
    <dbReference type="NCBI Taxonomy" id="1673"/>
    <lineage>
        <taxon>Bacteria</taxon>
        <taxon>Pseudomonadati</taxon>
        <taxon>Pseudomonadota</taxon>
        <taxon>Alphaproteobacteria</taxon>
        <taxon>Hyphomicrobiales</taxon>
        <taxon>Rhizobiaceae</taxon>
        <taxon>Rhizobium/Agrobacterium group</taxon>
        <taxon>Rhizobium</taxon>
    </lineage>
</organism>
<feature type="signal peptide" evidence="2">
    <location>
        <begin position="1"/>
        <end position="27"/>
    </location>
</feature>
<comment type="caution">
    <text evidence="3">The sequence shown here is derived from an EMBL/GenBank/DDBJ whole genome shotgun (WGS) entry which is preliminary data.</text>
</comment>
<dbReference type="EMBL" id="JADBEC010000002">
    <property type="protein sequence ID" value="MBE1508472.1"/>
    <property type="molecule type" value="Genomic_DNA"/>
</dbReference>
<proteinExistence type="predicted"/>
<feature type="chain" id="PRO_5047131102" description="Antifreeze protein" evidence="2">
    <location>
        <begin position="28"/>
        <end position="117"/>
    </location>
</feature>
<accession>A0ABR9IZ18</accession>
<evidence type="ECO:0000256" key="1">
    <source>
        <dbReference type="SAM" id="MobiDB-lite"/>
    </source>
</evidence>
<feature type="region of interest" description="Disordered" evidence="1">
    <location>
        <begin position="29"/>
        <end position="66"/>
    </location>
</feature>
<evidence type="ECO:0000313" key="3">
    <source>
        <dbReference type="EMBL" id="MBE1508472.1"/>
    </source>
</evidence>
<sequence length="117" mass="13008">MINFTKSAIGILLALGTAASTSSIASAQYYDGYDRGPPPRFEPDRDWGRPPPPPPGWGRPGRGRCDPRWAEDKARDFGFRRARVVDVTPRRVIVQGWTRRGPGEISFANVRGCPTLR</sequence>
<evidence type="ECO:0000256" key="2">
    <source>
        <dbReference type="SAM" id="SignalP"/>
    </source>
</evidence>
<dbReference type="Proteomes" id="UP000620262">
    <property type="component" value="Unassembled WGS sequence"/>
</dbReference>
<protein>
    <recommendedName>
        <fullName evidence="5">Antifreeze protein</fullName>
    </recommendedName>
</protein>